<proteinExistence type="predicted"/>
<organism evidence="2">
    <name type="scientific">marine metagenome</name>
    <dbReference type="NCBI Taxonomy" id="408172"/>
    <lineage>
        <taxon>unclassified sequences</taxon>
        <taxon>metagenomes</taxon>
        <taxon>ecological metagenomes</taxon>
    </lineage>
</organism>
<feature type="domain" description="Polymerase/histidinol phosphatase N-terminal" evidence="1">
    <location>
        <begin position="13"/>
        <end position="80"/>
    </location>
</feature>
<dbReference type="PANTHER" id="PTHR32294">
    <property type="entry name" value="DNA POLYMERASE III SUBUNIT ALPHA"/>
    <property type="match status" value="1"/>
</dbReference>
<dbReference type="SUPFAM" id="SSF89550">
    <property type="entry name" value="PHP domain-like"/>
    <property type="match status" value="1"/>
</dbReference>
<sequence length="101" mass="10978">MVPGIGSDMADYVELHCHSYYSFQEGASSIDDLVLQAQNLGYVALALTDHDNLCGAMEFTKACKAKNIHPIVGAEVTLLGGYHITLLVRTTEGYSNLCRLL</sequence>
<reference evidence="2" key="1">
    <citation type="submission" date="2018-05" db="EMBL/GenBank/DDBJ databases">
        <authorList>
            <person name="Lanie J.A."/>
            <person name="Ng W.-L."/>
            <person name="Kazmierczak K.M."/>
            <person name="Andrzejewski T.M."/>
            <person name="Davidsen T.M."/>
            <person name="Wayne K.J."/>
            <person name="Tettelin H."/>
            <person name="Glass J.I."/>
            <person name="Rusch D."/>
            <person name="Podicherti R."/>
            <person name="Tsui H.-C.T."/>
            <person name="Winkler M.E."/>
        </authorList>
    </citation>
    <scope>NUCLEOTIDE SEQUENCE</scope>
</reference>
<dbReference type="CDD" id="cd07431">
    <property type="entry name" value="PHP_PolIIIA"/>
    <property type="match status" value="1"/>
</dbReference>
<dbReference type="PANTHER" id="PTHR32294:SF4">
    <property type="entry name" value="ERROR-PRONE DNA POLYMERASE"/>
    <property type="match status" value="1"/>
</dbReference>
<evidence type="ECO:0000259" key="1">
    <source>
        <dbReference type="SMART" id="SM00481"/>
    </source>
</evidence>
<dbReference type="GO" id="GO:0008408">
    <property type="term" value="F:3'-5' exonuclease activity"/>
    <property type="evidence" value="ECO:0007669"/>
    <property type="project" value="InterPro"/>
</dbReference>
<gene>
    <name evidence="2" type="ORF">METZ01_LOCUS303193</name>
</gene>
<dbReference type="GO" id="GO:0006260">
    <property type="term" value="P:DNA replication"/>
    <property type="evidence" value="ECO:0007669"/>
    <property type="project" value="InterPro"/>
</dbReference>
<dbReference type="InterPro" id="IPR004805">
    <property type="entry name" value="DnaE2/DnaE/PolC"/>
</dbReference>
<dbReference type="SMART" id="SM00481">
    <property type="entry name" value="POLIIIAc"/>
    <property type="match status" value="1"/>
</dbReference>
<accession>A0A382MNG5</accession>
<dbReference type="InterPro" id="IPR004013">
    <property type="entry name" value="PHP_dom"/>
</dbReference>
<protein>
    <recommendedName>
        <fullName evidence="1">Polymerase/histidinol phosphatase N-terminal domain-containing protein</fullName>
    </recommendedName>
</protein>
<feature type="non-terminal residue" evidence="2">
    <location>
        <position position="101"/>
    </location>
</feature>
<dbReference type="AlphaFoldDB" id="A0A382MNG5"/>
<dbReference type="InterPro" id="IPR016195">
    <property type="entry name" value="Pol/histidinol_Pase-like"/>
</dbReference>
<dbReference type="Pfam" id="PF02811">
    <property type="entry name" value="PHP"/>
    <property type="match status" value="1"/>
</dbReference>
<evidence type="ECO:0000313" key="2">
    <source>
        <dbReference type="EMBL" id="SVC50339.1"/>
    </source>
</evidence>
<dbReference type="Gene3D" id="3.20.20.140">
    <property type="entry name" value="Metal-dependent hydrolases"/>
    <property type="match status" value="1"/>
</dbReference>
<name>A0A382MNG5_9ZZZZ</name>
<dbReference type="EMBL" id="UINC01094796">
    <property type="protein sequence ID" value="SVC50339.1"/>
    <property type="molecule type" value="Genomic_DNA"/>
</dbReference>
<dbReference type="InterPro" id="IPR003141">
    <property type="entry name" value="Pol/His_phosphatase_N"/>
</dbReference>